<comment type="caution">
    <text evidence="5">The sequence shown here is derived from an EMBL/GenBank/DDBJ whole genome shotgun (WGS) entry which is preliminary data.</text>
</comment>
<accession>A0ABW2AG84</accession>
<dbReference type="PANTHER" id="PTHR20919">
    <property type="entry name" value="HOMOSERINE O-SUCCINYLTRANSFERASE"/>
    <property type="match status" value="1"/>
</dbReference>
<protein>
    <submittedName>
        <fullName evidence="5">Homoserine O-succinyltransferase</fullName>
        <ecNumber evidence="5">2.3.1.46</ecNumber>
    </submittedName>
</protein>
<dbReference type="EC" id="2.3.1.46" evidence="5"/>
<proteinExistence type="predicted"/>
<feature type="signal peptide" evidence="4">
    <location>
        <begin position="1"/>
        <end position="23"/>
    </location>
</feature>
<dbReference type="RefSeq" id="WP_382401106.1">
    <property type="nucleotide sequence ID" value="NZ_JBHSWH010000001.1"/>
</dbReference>
<keyword evidence="3 5" id="KW-0012">Acyltransferase</keyword>
<dbReference type="SUPFAM" id="SSF52317">
    <property type="entry name" value="Class I glutamine amidotransferase-like"/>
    <property type="match status" value="1"/>
</dbReference>
<name>A0ABW2AG84_9MICO</name>
<dbReference type="EMBL" id="JBHSWH010000001">
    <property type="protein sequence ID" value="MFC6705720.1"/>
    <property type="molecule type" value="Genomic_DNA"/>
</dbReference>
<evidence type="ECO:0000313" key="6">
    <source>
        <dbReference type="Proteomes" id="UP001596298"/>
    </source>
</evidence>
<evidence type="ECO:0000256" key="3">
    <source>
        <dbReference type="ARBA" id="ARBA00023315"/>
    </source>
</evidence>
<dbReference type="InterPro" id="IPR033752">
    <property type="entry name" value="MetA_family"/>
</dbReference>
<keyword evidence="2 5" id="KW-0808">Transferase</keyword>
<gene>
    <name evidence="5" type="ORF">ACFQDH_10690</name>
</gene>
<organism evidence="5 6">
    <name type="scientific">Flexivirga alba</name>
    <dbReference type="NCBI Taxonomy" id="702742"/>
    <lineage>
        <taxon>Bacteria</taxon>
        <taxon>Bacillati</taxon>
        <taxon>Actinomycetota</taxon>
        <taxon>Actinomycetes</taxon>
        <taxon>Micrococcales</taxon>
        <taxon>Dermacoccaceae</taxon>
        <taxon>Flexivirga</taxon>
    </lineage>
</organism>
<dbReference type="Gene3D" id="3.40.50.880">
    <property type="match status" value="1"/>
</dbReference>
<evidence type="ECO:0000256" key="4">
    <source>
        <dbReference type="SAM" id="SignalP"/>
    </source>
</evidence>
<dbReference type="InterPro" id="IPR029062">
    <property type="entry name" value="Class_I_gatase-like"/>
</dbReference>
<evidence type="ECO:0000256" key="1">
    <source>
        <dbReference type="ARBA" id="ARBA00022605"/>
    </source>
</evidence>
<keyword evidence="1" id="KW-0028">Amino-acid biosynthesis</keyword>
<keyword evidence="4" id="KW-0732">Signal</keyword>
<dbReference type="Proteomes" id="UP001596298">
    <property type="component" value="Unassembled WGS sequence"/>
</dbReference>
<keyword evidence="6" id="KW-1185">Reference proteome</keyword>
<dbReference type="GO" id="GO:0008899">
    <property type="term" value="F:homoserine O-succinyltransferase activity"/>
    <property type="evidence" value="ECO:0007669"/>
    <property type="project" value="UniProtKB-EC"/>
</dbReference>
<feature type="chain" id="PRO_5046164595" evidence="4">
    <location>
        <begin position="24"/>
        <end position="218"/>
    </location>
</feature>
<sequence length="218" mass="24310">MRSPFLGVTHTSSLMLSCLATHAALLHFAGVSRTPSERKLSGVFQQNVVQGSPLTMGLPASVRVPHSRKNGVAREVLEAVGYDVLIGAGQDVWTVATRQMSGCLIVALQGHPEYDAPTLLLEYRRDVQQFQLGRREDHPDIPVDYLDLASVDLLARYRERCVAARRAGKPTAAFPYDDVMWRVTSPWKSTASVLYGNWVNEVCRRSELPPRRRGNRAR</sequence>
<evidence type="ECO:0000313" key="5">
    <source>
        <dbReference type="EMBL" id="MFC6705720.1"/>
    </source>
</evidence>
<dbReference type="PANTHER" id="PTHR20919:SF0">
    <property type="entry name" value="HOMOSERINE O-SUCCINYLTRANSFERASE"/>
    <property type="match status" value="1"/>
</dbReference>
<dbReference type="PROSITE" id="PS51257">
    <property type="entry name" value="PROKAR_LIPOPROTEIN"/>
    <property type="match status" value="1"/>
</dbReference>
<dbReference type="Pfam" id="PF04204">
    <property type="entry name" value="HTS"/>
    <property type="match status" value="1"/>
</dbReference>
<reference evidence="6" key="1">
    <citation type="journal article" date="2019" name="Int. J. Syst. Evol. Microbiol.">
        <title>The Global Catalogue of Microorganisms (GCM) 10K type strain sequencing project: providing services to taxonomists for standard genome sequencing and annotation.</title>
        <authorList>
            <consortium name="The Broad Institute Genomics Platform"/>
            <consortium name="The Broad Institute Genome Sequencing Center for Infectious Disease"/>
            <person name="Wu L."/>
            <person name="Ma J."/>
        </authorList>
    </citation>
    <scope>NUCLEOTIDE SEQUENCE [LARGE SCALE GENOMIC DNA]</scope>
    <source>
        <strain evidence="6">CCUG 58127</strain>
    </source>
</reference>
<evidence type="ECO:0000256" key="2">
    <source>
        <dbReference type="ARBA" id="ARBA00022679"/>
    </source>
</evidence>